<dbReference type="EMBL" id="GISG01156679">
    <property type="protein sequence ID" value="MBA4648715.1"/>
    <property type="molecule type" value="Transcribed_RNA"/>
</dbReference>
<sequence>MIFNPATITFYCKKLSEKHPTNGCCSAQTRQFFHCIIPLQAKALLIHHKYWRYKVRRVPHNSSIITLYLSIFIRDDFLRTNILPDKADTRNSLTCIPIATCINYNNKKIFIFLRSKCF</sequence>
<reference evidence="1" key="1">
    <citation type="journal article" date="2013" name="J. Plant Res.">
        <title>Effect of fungi and light on seed germination of three Opuntia species from semiarid lands of central Mexico.</title>
        <authorList>
            <person name="Delgado-Sanchez P."/>
            <person name="Jimenez-Bremont J.F."/>
            <person name="Guerrero-Gonzalez Mde L."/>
            <person name="Flores J."/>
        </authorList>
    </citation>
    <scope>NUCLEOTIDE SEQUENCE</scope>
    <source>
        <tissue evidence="1">Cladode</tissue>
    </source>
</reference>
<name>A0A7C8ZSF7_OPUST</name>
<evidence type="ECO:0000313" key="1">
    <source>
        <dbReference type="EMBL" id="MBA4648715.1"/>
    </source>
</evidence>
<dbReference type="AlphaFoldDB" id="A0A7C8ZSF7"/>
<organism evidence="1">
    <name type="scientific">Opuntia streptacantha</name>
    <name type="common">Prickly pear cactus</name>
    <name type="synonym">Opuntia cardona</name>
    <dbReference type="NCBI Taxonomy" id="393608"/>
    <lineage>
        <taxon>Eukaryota</taxon>
        <taxon>Viridiplantae</taxon>
        <taxon>Streptophyta</taxon>
        <taxon>Embryophyta</taxon>
        <taxon>Tracheophyta</taxon>
        <taxon>Spermatophyta</taxon>
        <taxon>Magnoliopsida</taxon>
        <taxon>eudicotyledons</taxon>
        <taxon>Gunneridae</taxon>
        <taxon>Pentapetalae</taxon>
        <taxon>Caryophyllales</taxon>
        <taxon>Cactineae</taxon>
        <taxon>Cactaceae</taxon>
        <taxon>Opuntioideae</taxon>
        <taxon>Opuntia</taxon>
    </lineage>
</organism>
<proteinExistence type="predicted"/>
<reference evidence="1" key="2">
    <citation type="submission" date="2020-07" db="EMBL/GenBank/DDBJ databases">
        <authorList>
            <person name="Vera ALvarez R."/>
            <person name="Arias-Moreno D.M."/>
            <person name="Jimenez-Jacinto V."/>
            <person name="Jimenez-Bremont J.F."/>
            <person name="Swaminathan K."/>
            <person name="Moose S.P."/>
            <person name="Guerrero-Gonzalez M.L."/>
            <person name="Marino-Ramirez L."/>
            <person name="Landsman D."/>
            <person name="Rodriguez-Kessler M."/>
            <person name="Delgado-Sanchez P."/>
        </authorList>
    </citation>
    <scope>NUCLEOTIDE SEQUENCE</scope>
    <source>
        <tissue evidence="1">Cladode</tissue>
    </source>
</reference>
<protein>
    <submittedName>
        <fullName evidence="1">Uncharacterized protein</fullName>
    </submittedName>
</protein>
<accession>A0A7C8ZSF7</accession>